<feature type="compositionally biased region" description="Low complexity" evidence="1">
    <location>
        <begin position="654"/>
        <end position="663"/>
    </location>
</feature>
<name>A0A1X6NVT3_PORUM</name>
<feature type="compositionally biased region" description="Gly residues" evidence="1">
    <location>
        <begin position="718"/>
        <end position="730"/>
    </location>
</feature>
<feature type="compositionally biased region" description="Low complexity" evidence="1">
    <location>
        <begin position="446"/>
        <end position="461"/>
    </location>
</feature>
<evidence type="ECO:0000256" key="1">
    <source>
        <dbReference type="SAM" id="MobiDB-lite"/>
    </source>
</evidence>
<feature type="compositionally biased region" description="Basic residues" evidence="1">
    <location>
        <begin position="622"/>
        <end position="634"/>
    </location>
</feature>
<feature type="region of interest" description="Disordered" evidence="1">
    <location>
        <begin position="612"/>
        <end position="686"/>
    </location>
</feature>
<dbReference type="Gene3D" id="3.40.50.10330">
    <property type="entry name" value="Probable inorganic polyphosphate/atp-NAD kinase, domain 1"/>
    <property type="match status" value="1"/>
</dbReference>
<evidence type="ECO:0000259" key="2">
    <source>
        <dbReference type="Pfam" id="PF00781"/>
    </source>
</evidence>
<feature type="domain" description="DAGKc" evidence="2">
    <location>
        <begin position="87"/>
        <end position="158"/>
    </location>
</feature>
<feature type="region of interest" description="Disordered" evidence="1">
    <location>
        <begin position="188"/>
        <end position="259"/>
    </location>
</feature>
<feature type="region of interest" description="Disordered" evidence="1">
    <location>
        <begin position="280"/>
        <end position="357"/>
    </location>
</feature>
<feature type="compositionally biased region" description="Low complexity" evidence="1">
    <location>
        <begin position="540"/>
        <end position="569"/>
    </location>
</feature>
<dbReference type="Pfam" id="PF00781">
    <property type="entry name" value="DAGK_cat"/>
    <property type="match status" value="1"/>
</dbReference>
<dbReference type="InterPro" id="IPR001206">
    <property type="entry name" value="Diacylglycerol_kinase_cat_dom"/>
</dbReference>
<feature type="compositionally biased region" description="Low complexity" evidence="1">
    <location>
        <begin position="518"/>
        <end position="532"/>
    </location>
</feature>
<feature type="region of interest" description="Disordered" evidence="1">
    <location>
        <begin position="446"/>
        <end position="472"/>
    </location>
</feature>
<keyword evidence="4" id="KW-1185">Reference proteome</keyword>
<dbReference type="AlphaFoldDB" id="A0A1X6NVT3"/>
<dbReference type="InterPro" id="IPR016064">
    <property type="entry name" value="NAD/diacylglycerol_kinase_sf"/>
</dbReference>
<dbReference type="SUPFAM" id="SSF111331">
    <property type="entry name" value="NAD kinase/diacylglycerol kinase-like"/>
    <property type="match status" value="1"/>
</dbReference>
<reference evidence="3 4" key="1">
    <citation type="submission" date="2017-03" db="EMBL/GenBank/DDBJ databases">
        <title>WGS assembly of Porphyra umbilicalis.</title>
        <authorList>
            <person name="Brawley S.H."/>
            <person name="Blouin N.A."/>
            <person name="Ficko-Blean E."/>
            <person name="Wheeler G.L."/>
            <person name="Lohr M."/>
            <person name="Goodson H.V."/>
            <person name="Jenkins J.W."/>
            <person name="Blaby-Haas C.E."/>
            <person name="Helliwell K.E."/>
            <person name="Chan C."/>
            <person name="Marriage T."/>
            <person name="Bhattacharya D."/>
            <person name="Klein A.S."/>
            <person name="Badis Y."/>
            <person name="Brodie J."/>
            <person name="Cao Y."/>
            <person name="Collen J."/>
            <person name="Dittami S.M."/>
            <person name="Gachon C.M."/>
            <person name="Green B.R."/>
            <person name="Karpowicz S."/>
            <person name="Kim J.W."/>
            <person name="Kudahl U."/>
            <person name="Lin S."/>
            <person name="Michel G."/>
            <person name="Mittag M."/>
            <person name="Olson B.J."/>
            <person name="Pangilinan J."/>
            <person name="Peng Y."/>
            <person name="Qiu H."/>
            <person name="Shu S."/>
            <person name="Singer J.T."/>
            <person name="Smith A.G."/>
            <person name="Sprecher B.N."/>
            <person name="Wagner V."/>
            <person name="Wang W."/>
            <person name="Wang Z.-Y."/>
            <person name="Yan J."/>
            <person name="Yarish C."/>
            <person name="Zoeuner-Riek S."/>
            <person name="Zhuang Y."/>
            <person name="Zou Y."/>
            <person name="Lindquist E.A."/>
            <person name="Grimwood J."/>
            <person name="Barry K."/>
            <person name="Rokhsar D.S."/>
            <person name="Schmutz J."/>
            <person name="Stiller J.W."/>
            <person name="Grossman A.R."/>
            <person name="Prochnik S.E."/>
        </authorList>
    </citation>
    <scope>NUCLEOTIDE SEQUENCE [LARGE SCALE GENOMIC DNA]</scope>
    <source>
        <strain evidence="3">4086291</strain>
    </source>
</reference>
<evidence type="ECO:0000313" key="3">
    <source>
        <dbReference type="EMBL" id="OSX72692.1"/>
    </source>
</evidence>
<accession>A0A1X6NVT3</accession>
<dbReference type="GO" id="GO:0016301">
    <property type="term" value="F:kinase activity"/>
    <property type="evidence" value="ECO:0007669"/>
    <property type="project" value="InterPro"/>
</dbReference>
<protein>
    <recommendedName>
        <fullName evidence="2">DAGKc domain-containing protein</fullName>
    </recommendedName>
</protein>
<feature type="region of interest" description="Disordered" evidence="1">
    <location>
        <begin position="499"/>
        <end position="582"/>
    </location>
</feature>
<organism evidence="3 4">
    <name type="scientific">Porphyra umbilicalis</name>
    <name type="common">Purple laver</name>
    <name type="synonym">Red alga</name>
    <dbReference type="NCBI Taxonomy" id="2786"/>
    <lineage>
        <taxon>Eukaryota</taxon>
        <taxon>Rhodophyta</taxon>
        <taxon>Bangiophyceae</taxon>
        <taxon>Bangiales</taxon>
        <taxon>Bangiaceae</taxon>
        <taxon>Porphyra</taxon>
    </lineage>
</organism>
<feature type="compositionally biased region" description="Low complexity" evidence="1">
    <location>
        <begin position="340"/>
        <end position="349"/>
    </location>
</feature>
<evidence type="ECO:0000313" key="4">
    <source>
        <dbReference type="Proteomes" id="UP000218209"/>
    </source>
</evidence>
<dbReference type="Proteomes" id="UP000218209">
    <property type="component" value="Unassembled WGS sequence"/>
</dbReference>
<feature type="compositionally biased region" description="Gly residues" evidence="1">
    <location>
        <begin position="385"/>
        <end position="395"/>
    </location>
</feature>
<feature type="region of interest" description="Disordered" evidence="1">
    <location>
        <begin position="378"/>
        <end position="428"/>
    </location>
</feature>
<dbReference type="EMBL" id="KV919045">
    <property type="protein sequence ID" value="OSX72692.1"/>
    <property type="molecule type" value="Genomic_DNA"/>
</dbReference>
<feature type="compositionally biased region" description="Low complexity" evidence="1">
    <location>
        <begin position="280"/>
        <end position="318"/>
    </location>
</feature>
<feature type="region of interest" description="Disordered" evidence="1">
    <location>
        <begin position="706"/>
        <end position="759"/>
    </location>
</feature>
<sequence length="885" mass="86571">MNYGIDQQVFPHHADATIVIPALASSFLFPDGYSALSAPVVAGHDVFEALPPPLEAHLALSAVEVWPTASAGDGAGRLAGDGPDGVQRYRVVLAVGGGGLFAEILMGVVGAAGGVGAGGGGEGGGMPPLGMLPAGKRNVLATWLGVRSMADAALDAACTLRMAEGGRGAGALMVAAATAAATTAVPAFTRADGGGGGAPPPPATGGRRDAGGEQDAELTRRALATWRSRHAPPAADNVGGGDGGDARGGRGWCADEPSPSLRSVLRGRAFVARKPAATAGAAAAARGRSGARRPASTPPAGAAAAASAAGAADGTRPSARARRHRPPPTPPRVARREAADASAVRASSRGFTRSRSRPRVPLVVSYDELMAGAVAHLPPRRPVRGGAGGGAGLGGARRWSNDAPDDAGGGGGDHARREVSEWRPPSAVNAADAAVAKLHARSSEHGVAAAVGGRRPASGAPDVAPLPSSPTAHMVSAAPEAAAGGGTSSRCACCCQAATPSPPPLRPTPGVKAADGESTSTITATSSSSDGSGSDGGCGSNASADTSAATDMADADSSTLLATPSRLLGRLGGRPGEPRERSFRLGGAVSASCLDAPPVAGGACHCWRRRQRPPPAATAAHRVGRAHWRRRRQSAARGWGHTPPSPGASGGGVPPATAAALLGTDGRPLPPLGAGAPPHAPTWRDAPSLPTVALRALASLSPSFAVPSTAAARRRSGGTDGRGGGGGRGVRGWSVRPGGAPADSDDWLLSPGGGGAAAAATAGRPVAAGGAADSDDRLYFQRGPVGGSAACARAGGLGWAADADAWRYWHIGAGGEGGRGGYAARAAGAGWADAAAAATCAPTAAGRPWGVGGGSRSPGRVGCGATSSAEGALRGAARANLEQKE</sequence>
<dbReference type="InterPro" id="IPR017438">
    <property type="entry name" value="ATP-NAD_kinase_N"/>
</dbReference>
<feature type="region of interest" description="Disordered" evidence="1">
    <location>
        <begin position="846"/>
        <end position="885"/>
    </location>
</feature>
<gene>
    <name evidence="3" type="ORF">BU14_0414s0016</name>
</gene>
<proteinExistence type="predicted"/>